<comment type="caution">
    <text evidence="1">The sequence shown here is derived from an EMBL/GenBank/DDBJ whole genome shotgun (WGS) entry which is preliminary data.</text>
</comment>
<accession>A0ABT0C448</accession>
<evidence type="ECO:0000313" key="2">
    <source>
        <dbReference type="Proteomes" id="UP001165444"/>
    </source>
</evidence>
<evidence type="ECO:0000313" key="1">
    <source>
        <dbReference type="EMBL" id="MCJ2381787.1"/>
    </source>
</evidence>
<sequence length="90" mass="10197">MMTSFITPSSKNEIKSAITSKLDGYSYNYFKGEFRKADKYAAISYRFNGNKISIEITYWQDGKMNPVDYMSHCTTPSGVANKVAKFLGLK</sequence>
<dbReference type="RefSeq" id="WP_243326190.1">
    <property type="nucleotide sequence ID" value="NZ_JAKZMM010000043.1"/>
</dbReference>
<dbReference type="EMBL" id="JAKZMM010000043">
    <property type="protein sequence ID" value="MCJ2381787.1"/>
    <property type="molecule type" value="Genomic_DNA"/>
</dbReference>
<proteinExistence type="predicted"/>
<protein>
    <submittedName>
        <fullName evidence="1">Uncharacterized protein</fullName>
    </submittedName>
</protein>
<dbReference type="Proteomes" id="UP001165444">
    <property type="component" value="Unassembled WGS sequence"/>
</dbReference>
<gene>
    <name evidence="1" type="ORF">MUN53_14435</name>
</gene>
<name>A0ABT0C448_9BACT</name>
<organism evidence="1 2">
    <name type="scientific">Parabacteroides faecalis</name>
    <dbReference type="NCBI Taxonomy" id="2924040"/>
    <lineage>
        <taxon>Bacteria</taxon>
        <taxon>Pseudomonadati</taxon>
        <taxon>Bacteroidota</taxon>
        <taxon>Bacteroidia</taxon>
        <taxon>Bacteroidales</taxon>
        <taxon>Tannerellaceae</taxon>
        <taxon>Parabacteroides</taxon>
    </lineage>
</organism>
<keyword evidence="2" id="KW-1185">Reference proteome</keyword>
<reference evidence="1 2" key="1">
    <citation type="submission" date="2022-03" db="EMBL/GenBank/DDBJ databases">
        <title>Parabacteroides sp. nov. isolated from swine feces.</title>
        <authorList>
            <person name="Bak J.E."/>
        </authorList>
    </citation>
    <scope>NUCLEOTIDE SEQUENCE [LARGE SCALE GENOMIC DNA]</scope>
    <source>
        <strain evidence="1 2">AGMB00274</strain>
    </source>
</reference>